<name>T1E2X2_9DIPT</name>
<evidence type="ECO:0000313" key="2">
    <source>
        <dbReference type="EMBL" id="JAA94523.1"/>
    </source>
</evidence>
<keyword evidence="1" id="KW-0472">Membrane</keyword>
<feature type="transmembrane region" description="Helical" evidence="1">
    <location>
        <begin position="6"/>
        <end position="29"/>
    </location>
</feature>
<keyword evidence="1" id="KW-1133">Transmembrane helix</keyword>
<dbReference type="EMBL" id="GALA01000329">
    <property type="protein sequence ID" value="JAA94523.1"/>
    <property type="molecule type" value="mRNA"/>
</dbReference>
<dbReference type="AlphaFoldDB" id="T1E2X2"/>
<accession>T1E2X2</accession>
<protein>
    <submittedName>
        <fullName evidence="2">Uncharacterized protein</fullName>
    </submittedName>
</protein>
<sequence length="69" mass="8293">MFLLFIISGFVCVFFNSLFRVSAVLQILLFKIKELFYADFSIVLSFIFLRFFFCVLYITFNLSLNFNYQ</sequence>
<feature type="transmembrane region" description="Helical" evidence="1">
    <location>
        <begin position="36"/>
        <end position="60"/>
    </location>
</feature>
<evidence type="ECO:0000256" key="1">
    <source>
        <dbReference type="SAM" id="Phobius"/>
    </source>
</evidence>
<proteinExistence type="evidence at transcript level"/>
<reference evidence="2" key="1">
    <citation type="journal article" date="2013" name="BMC Genomics">
        <title>A deep insight into the sialotranscriptome of the mosquito, Psorophora albipes.</title>
        <authorList>
            <person name="Chagas A.C."/>
            <person name="Calvo E."/>
            <person name="Rios-Velasquez C.M."/>
            <person name="Pessoa F.A."/>
            <person name="Medeiros J.F."/>
            <person name="Ribeiro J.M."/>
        </authorList>
    </citation>
    <scope>NUCLEOTIDE SEQUENCE</scope>
</reference>
<keyword evidence="1" id="KW-0812">Transmembrane</keyword>
<organism evidence="2">
    <name type="scientific">Psorophora albipes</name>
    <dbReference type="NCBI Taxonomy" id="869069"/>
    <lineage>
        <taxon>Eukaryota</taxon>
        <taxon>Metazoa</taxon>
        <taxon>Ecdysozoa</taxon>
        <taxon>Arthropoda</taxon>
        <taxon>Hexapoda</taxon>
        <taxon>Insecta</taxon>
        <taxon>Pterygota</taxon>
        <taxon>Neoptera</taxon>
        <taxon>Endopterygota</taxon>
        <taxon>Diptera</taxon>
        <taxon>Nematocera</taxon>
        <taxon>Culicoidea</taxon>
        <taxon>Culicidae</taxon>
        <taxon>Culicinae</taxon>
        <taxon>Aedini</taxon>
        <taxon>Psorophora</taxon>
    </lineage>
</organism>